<feature type="compositionally biased region" description="Low complexity" evidence="2">
    <location>
        <begin position="14"/>
        <end position="32"/>
    </location>
</feature>
<evidence type="ECO:0000259" key="4">
    <source>
        <dbReference type="Pfam" id="PF14075"/>
    </source>
</evidence>
<sequence length="804" mass="86458">MDSDVDMHSGAGGPSAAQSSSQTSASPPHHSPIVVDDSDDSSHPAPPRPSSPLPASPSTSADRPNGASSSTAPPPAPAPKKRRAKLAVVDYPGSGQEGRQDDASALRPPNSNPPASSSSANAPKPKSTKPRSPSPSPPPPPAPPLQTVRLEIRLGGQENYAVDIAALSKDTGQRPATPVPVLKRSGDSSDDSHSEGDDEGEEKPEPKKKGKKQFRARRFLCLSLPCMPLVPTPFSLGPLDNKTRLCPLLNISSDLLQVVDGRVEQQFVRELEAPDAVRVLQSGIDTPDIIITFTSESVSSPHLLNTGHSHLRTETLSSFHTSTTPSTFCDLAESRTTTEIAFPSSLSGIPLRTDFCRRNHASEYYDLTDPFIDDSELTKDERTFFAETKQQGFYVSSGQVALQHNAAPSKKPKSRKVNILAPAASVSAALATLPASLAPLSLNGASSGTSPHAASHPASPRKVTLLKEEGTRDAPIALLSDDDKDKTPSVLKRKASGDGDVEMVNGTGGASVASASGSTATSKKKRKIEIRPFHPDLQAMIDQLKKAIAAEPFDQKGKFPPSLKPILAQVALKAVVLGEYDDNFFNLMPTLFPYNKFTMTKLIKRTIWRDHMNLLIDRQEACLKELQKLATEGFQKAKEEHERSVVLWEKRHQAKPDAADAAQPGAASTEGTPVPSDTQQTPNAGTTSLPAQDGGHDSGHEDDGAPGGPKSSKDAHPPTKRYKLTEQMKALIWQLVCLSNECCRIENEKNTLEANHQTVSEQGFRKVLYQKIVLAFPDGWLSSGQISRDVSVMKKKYEKDAMEE</sequence>
<dbReference type="Proteomes" id="UP000292702">
    <property type="component" value="Unassembled WGS sequence"/>
</dbReference>
<evidence type="ECO:0000256" key="2">
    <source>
        <dbReference type="SAM" id="MobiDB-lite"/>
    </source>
</evidence>
<feature type="domain" description="Ubinuclein middle" evidence="4">
    <location>
        <begin position="532"/>
        <end position="788"/>
    </location>
</feature>
<feature type="compositionally biased region" description="Low complexity" evidence="2">
    <location>
        <begin position="113"/>
        <end position="125"/>
    </location>
</feature>
<reference evidence="5 6" key="1">
    <citation type="submission" date="2018-11" db="EMBL/GenBank/DDBJ databases">
        <title>Genome assembly of Steccherinum ochraceum LE-BIN_3174, the white-rot fungus of the Steccherinaceae family (The Residual Polyporoid clade, Polyporales, Basidiomycota).</title>
        <authorList>
            <person name="Fedorova T.V."/>
            <person name="Glazunova O.A."/>
            <person name="Landesman E.O."/>
            <person name="Moiseenko K.V."/>
            <person name="Psurtseva N.V."/>
            <person name="Savinova O.S."/>
            <person name="Shakhova N.V."/>
            <person name="Tyazhelova T.V."/>
            <person name="Vasina D.V."/>
        </authorList>
    </citation>
    <scope>NUCLEOTIDE SEQUENCE [LARGE SCALE GENOMIC DNA]</scope>
    <source>
        <strain evidence="5 6">LE-BIN_3174</strain>
    </source>
</reference>
<dbReference type="OrthoDB" id="5576775at2759"/>
<dbReference type="Pfam" id="PF08729">
    <property type="entry name" value="HUN"/>
    <property type="match status" value="1"/>
</dbReference>
<evidence type="ECO:0000259" key="3">
    <source>
        <dbReference type="Pfam" id="PF08729"/>
    </source>
</evidence>
<dbReference type="EMBL" id="RWJN01000195">
    <property type="protein sequence ID" value="TCD65164.1"/>
    <property type="molecule type" value="Genomic_DNA"/>
</dbReference>
<accession>A0A4R0RRS5</accession>
<dbReference type="InterPro" id="IPR026947">
    <property type="entry name" value="UBN_middle_dom"/>
</dbReference>
<dbReference type="Pfam" id="PF14075">
    <property type="entry name" value="UBN_AB"/>
    <property type="match status" value="1"/>
</dbReference>
<feature type="region of interest" description="Disordered" evidence="2">
    <location>
        <begin position="1"/>
        <end position="146"/>
    </location>
</feature>
<evidence type="ECO:0000256" key="1">
    <source>
        <dbReference type="ARBA" id="ARBA00022553"/>
    </source>
</evidence>
<evidence type="ECO:0000313" key="5">
    <source>
        <dbReference type="EMBL" id="TCD65164.1"/>
    </source>
</evidence>
<feature type="compositionally biased region" description="Low complexity" evidence="2">
    <location>
        <begin position="510"/>
        <end position="521"/>
    </location>
</feature>
<dbReference type="InterPro" id="IPR014840">
    <property type="entry name" value="HRD"/>
</dbReference>
<comment type="caution">
    <text evidence="5">The sequence shown here is derived from an EMBL/GenBank/DDBJ whole genome shotgun (WGS) entry which is preliminary data.</text>
</comment>
<dbReference type="AlphaFoldDB" id="A0A4R0RRS5"/>
<feature type="compositionally biased region" description="Low complexity" evidence="2">
    <location>
        <begin position="56"/>
        <end position="71"/>
    </location>
</feature>
<name>A0A4R0RRS5_9APHY</name>
<evidence type="ECO:0000313" key="6">
    <source>
        <dbReference type="Proteomes" id="UP000292702"/>
    </source>
</evidence>
<keyword evidence="1" id="KW-0597">Phosphoprotein</keyword>
<feature type="compositionally biased region" description="Basic and acidic residues" evidence="2">
    <location>
        <begin position="694"/>
        <end position="703"/>
    </location>
</feature>
<feature type="region of interest" description="Disordered" evidence="2">
    <location>
        <begin position="651"/>
        <end position="718"/>
    </location>
</feature>
<feature type="compositionally biased region" description="Polar residues" evidence="2">
    <location>
        <begin position="669"/>
        <end position="690"/>
    </location>
</feature>
<feature type="region of interest" description="Disordered" evidence="2">
    <location>
        <begin position="474"/>
        <end position="527"/>
    </location>
</feature>
<feature type="compositionally biased region" description="Basic and acidic residues" evidence="2">
    <location>
        <begin position="184"/>
        <end position="195"/>
    </location>
</feature>
<feature type="region of interest" description="Disordered" evidence="2">
    <location>
        <begin position="167"/>
        <end position="212"/>
    </location>
</feature>
<feature type="domain" description="Hpc2-related" evidence="3">
    <location>
        <begin position="363"/>
        <end position="400"/>
    </location>
</feature>
<proteinExistence type="predicted"/>
<feature type="compositionally biased region" description="Pro residues" evidence="2">
    <location>
        <begin position="132"/>
        <end position="144"/>
    </location>
</feature>
<evidence type="ECO:0008006" key="7">
    <source>
        <dbReference type="Google" id="ProtNLM"/>
    </source>
</evidence>
<gene>
    <name evidence="5" type="ORF">EIP91_003020</name>
</gene>
<keyword evidence="6" id="KW-1185">Reference proteome</keyword>
<dbReference type="STRING" id="92696.A0A4R0RRS5"/>
<protein>
    <recommendedName>
        <fullName evidence="7">Ubinuclein middle domain-containing protein</fullName>
    </recommendedName>
</protein>
<feature type="compositionally biased region" description="Pro residues" evidence="2">
    <location>
        <begin position="44"/>
        <end position="55"/>
    </location>
</feature>
<organism evidence="5 6">
    <name type="scientific">Steccherinum ochraceum</name>
    <dbReference type="NCBI Taxonomy" id="92696"/>
    <lineage>
        <taxon>Eukaryota</taxon>
        <taxon>Fungi</taxon>
        <taxon>Dikarya</taxon>
        <taxon>Basidiomycota</taxon>
        <taxon>Agaricomycotina</taxon>
        <taxon>Agaricomycetes</taxon>
        <taxon>Polyporales</taxon>
        <taxon>Steccherinaceae</taxon>
        <taxon>Steccherinum</taxon>
    </lineage>
</organism>